<sequence length="214" mass="24964">MKKLNKKIIGEKFYELLNYAIDIDSVIKNNDMELLDRKVETKFTDYVTVIFFQKNFMALSVALFLMMISWLFVLFTALKGINTKESPGLYYGLYMAFAMTYGFIYISSVFLLARGIVAGLKLIYYTFNFVVIMAGFFSLFYLYNFLCSEATTASDIVFFVFITTPLYPARLILNSKLIKTALEWTINERARKAYLKLFIDNYQSPRKKRKLRVG</sequence>
<protein>
    <submittedName>
        <fullName evidence="2">Uncharacterized protein</fullName>
    </submittedName>
</protein>
<evidence type="ECO:0000313" key="3">
    <source>
        <dbReference type="Proteomes" id="UP000636811"/>
    </source>
</evidence>
<evidence type="ECO:0000313" key="2">
    <source>
        <dbReference type="EMBL" id="MBF7981649.1"/>
    </source>
</evidence>
<organism evidence="2 3">
    <name type="scientific">Rahnella laticis</name>
    <dbReference type="NCBI Taxonomy" id="2787622"/>
    <lineage>
        <taxon>Bacteria</taxon>
        <taxon>Pseudomonadati</taxon>
        <taxon>Pseudomonadota</taxon>
        <taxon>Gammaproteobacteria</taxon>
        <taxon>Enterobacterales</taxon>
        <taxon>Yersiniaceae</taxon>
        <taxon>Rahnella</taxon>
    </lineage>
</organism>
<feature type="transmembrane region" description="Helical" evidence="1">
    <location>
        <begin position="90"/>
        <end position="113"/>
    </location>
</feature>
<reference evidence="2 3" key="1">
    <citation type="submission" date="2020-11" db="EMBL/GenBank/DDBJ databases">
        <title>Taxonomic investigation of Rahnella strains.</title>
        <authorList>
            <person name="Lee S.D."/>
        </authorList>
    </citation>
    <scope>NUCLEOTIDE SEQUENCE [LARGE SCALE GENOMIC DNA]</scope>
    <source>
        <strain evidence="2 3">SAP-17</strain>
    </source>
</reference>
<feature type="transmembrane region" description="Helical" evidence="1">
    <location>
        <begin position="156"/>
        <end position="173"/>
    </location>
</feature>
<dbReference type="RefSeq" id="WP_195815585.1">
    <property type="nucleotide sequence ID" value="NZ_JADOBI010000010.1"/>
</dbReference>
<evidence type="ECO:0000256" key="1">
    <source>
        <dbReference type="SAM" id="Phobius"/>
    </source>
</evidence>
<accession>A0ABS0EA64</accession>
<dbReference type="EMBL" id="JADOBI010000010">
    <property type="protein sequence ID" value="MBF7981649.1"/>
    <property type="molecule type" value="Genomic_DNA"/>
</dbReference>
<keyword evidence="1" id="KW-0472">Membrane</keyword>
<keyword evidence="3" id="KW-1185">Reference proteome</keyword>
<feature type="transmembrane region" description="Helical" evidence="1">
    <location>
        <begin position="56"/>
        <end position="78"/>
    </location>
</feature>
<comment type="caution">
    <text evidence="2">The sequence shown here is derived from an EMBL/GenBank/DDBJ whole genome shotgun (WGS) entry which is preliminary data.</text>
</comment>
<keyword evidence="1" id="KW-1133">Transmembrane helix</keyword>
<gene>
    <name evidence="2" type="ORF">IV433_19750</name>
</gene>
<name>A0ABS0EA64_9GAMM</name>
<keyword evidence="1" id="KW-0812">Transmembrane</keyword>
<proteinExistence type="predicted"/>
<feature type="transmembrane region" description="Helical" evidence="1">
    <location>
        <begin position="122"/>
        <end position="144"/>
    </location>
</feature>
<dbReference type="Proteomes" id="UP000636811">
    <property type="component" value="Unassembled WGS sequence"/>
</dbReference>